<evidence type="ECO:0000313" key="1">
    <source>
        <dbReference type="EMBL" id="WVZ82516.1"/>
    </source>
</evidence>
<dbReference type="EMBL" id="CP144750">
    <property type="protein sequence ID" value="WVZ82516.1"/>
    <property type="molecule type" value="Genomic_DNA"/>
</dbReference>
<gene>
    <name evidence="1" type="ORF">U9M48_029770</name>
</gene>
<name>A0AAQ3TZB1_PASNO</name>
<sequence length="141" mass="15445">TNRYDLTVNQEPSAKSIMVVPPSCCSYRFKTGYQRLTVLAIKPVKVAAQVDPPATEMAFLGPKAEESIGCPVYALISNGDGIGTFVPLALQQQEQKYLHNKKSLISPPIIGPRSVTPAKIYEPSSTPTDKQFSIYTLRRSS</sequence>
<reference evidence="1 2" key="1">
    <citation type="submission" date="2024-02" db="EMBL/GenBank/DDBJ databases">
        <title>High-quality chromosome-scale genome assembly of Pensacola bahiagrass (Paspalum notatum Flugge var. saurae).</title>
        <authorList>
            <person name="Vega J.M."/>
            <person name="Podio M."/>
            <person name="Orjuela J."/>
            <person name="Siena L.A."/>
            <person name="Pessino S.C."/>
            <person name="Combes M.C."/>
            <person name="Mariac C."/>
            <person name="Albertini E."/>
            <person name="Pupilli F."/>
            <person name="Ortiz J.P.A."/>
            <person name="Leblanc O."/>
        </authorList>
    </citation>
    <scope>NUCLEOTIDE SEQUENCE [LARGE SCALE GENOMIC DNA]</scope>
    <source>
        <strain evidence="1">R1</strain>
        <tissue evidence="1">Leaf</tissue>
    </source>
</reference>
<proteinExistence type="predicted"/>
<accession>A0AAQ3TZB1</accession>
<keyword evidence="2" id="KW-1185">Reference proteome</keyword>
<feature type="non-terminal residue" evidence="1">
    <location>
        <position position="141"/>
    </location>
</feature>
<evidence type="ECO:0000313" key="2">
    <source>
        <dbReference type="Proteomes" id="UP001341281"/>
    </source>
</evidence>
<organism evidence="1 2">
    <name type="scientific">Paspalum notatum var. saurae</name>
    <dbReference type="NCBI Taxonomy" id="547442"/>
    <lineage>
        <taxon>Eukaryota</taxon>
        <taxon>Viridiplantae</taxon>
        <taxon>Streptophyta</taxon>
        <taxon>Embryophyta</taxon>
        <taxon>Tracheophyta</taxon>
        <taxon>Spermatophyta</taxon>
        <taxon>Magnoliopsida</taxon>
        <taxon>Liliopsida</taxon>
        <taxon>Poales</taxon>
        <taxon>Poaceae</taxon>
        <taxon>PACMAD clade</taxon>
        <taxon>Panicoideae</taxon>
        <taxon>Andropogonodae</taxon>
        <taxon>Paspaleae</taxon>
        <taxon>Paspalinae</taxon>
        <taxon>Paspalum</taxon>
    </lineage>
</organism>
<protein>
    <submittedName>
        <fullName evidence="1">Uncharacterized protein</fullName>
    </submittedName>
</protein>
<dbReference type="AlphaFoldDB" id="A0AAQ3TZB1"/>
<dbReference type="Proteomes" id="UP001341281">
    <property type="component" value="Chromosome 06"/>
</dbReference>